<evidence type="ECO:0000313" key="7">
    <source>
        <dbReference type="EMBL" id="KKQ70050.1"/>
    </source>
</evidence>
<evidence type="ECO:0000256" key="4">
    <source>
        <dbReference type="HAMAP-Rule" id="MF_01341"/>
    </source>
</evidence>
<gene>
    <name evidence="4" type="primary">rplO</name>
    <name evidence="7" type="ORF">US91_C0007G0060</name>
</gene>
<dbReference type="EMBL" id="LBUU01000007">
    <property type="protein sequence ID" value="KKQ70050.1"/>
    <property type="molecule type" value="Genomic_DNA"/>
</dbReference>
<dbReference type="AlphaFoldDB" id="A0A0G0K3K0"/>
<comment type="similarity">
    <text evidence="1 4">Belongs to the universal ribosomal protein uL15 family.</text>
</comment>
<dbReference type="PANTHER" id="PTHR12934">
    <property type="entry name" value="50S RIBOSOMAL PROTEIN L15"/>
    <property type="match status" value="1"/>
</dbReference>
<comment type="subunit">
    <text evidence="4">Part of the 50S ribosomal subunit.</text>
</comment>
<name>A0A0G0K3K0_9BACT</name>
<dbReference type="InterPro" id="IPR036227">
    <property type="entry name" value="Ribosomal_uL15/eL18_sf"/>
</dbReference>
<comment type="function">
    <text evidence="4">Binds to the 23S rRNA.</text>
</comment>
<organism evidence="7 8">
    <name type="scientific">Candidatus Falkowbacteria bacterium GW2011_GWE1_38_31</name>
    <dbReference type="NCBI Taxonomy" id="1618638"/>
    <lineage>
        <taxon>Bacteria</taxon>
        <taxon>Candidatus Falkowiibacteriota</taxon>
    </lineage>
</organism>
<dbReference type="GO" id="GO:0019843">
    <property type="term" value="F:rRNA binding"/>
    <property type="evidence" value="ECO:0007669"/>
    <property type="project" value="UniProtKB-UniRule"/>
</dbReference>
<dbReference type="NCBIfam" id="TIGR01071">
    <property type="entry name" value="rplO_bact"/>
    <property type="match status" value="1"/>
</dbReference>
<dbReference type="Pfam" id="PF00828">
    <property type="entry name" value="Ribosomal_L27A"/>
    <property type="match status" value="1"/>
</dbReference>
<dbReference type="Proteomes" id="UP000034022">
    <property type="component" value="Unassembled WGS sequence"/>
</dbReference>
<reference evidence="7" key="1">
    <citation type="journal article" date="2015" name="Nature">
        <title>rRNA introns, odd ribosomes, and small enigmatic genomes across a large radiation of phyla.</title>
        <authorList>
            <person name="Brown C.T."/>
            <person name="Hug L.A."/>
            <person name="Thomas B.C."/>
            <person name="Sharon I."/>
            <person name="Castelle C.J."/>
            <person name="Singh A."/>
            <person name="Wilkins M.J."/>
            <person name="Williams K.H."/>
            <person name="Banfield J.F."/>
        </authorList>
    </citation>
    <scope>NUCLEOTIDE SEQUENCE [LARGE SCALE GENOMIC DNA]</scope>
</reference>
<comment type="caution">
    <text evidence="7">The sequence shown here is derived from an EMBL/GenBank/DDBJ whole genome shotgun (WGS) entry which is preliminary data.</text>
</comment>
<evidence type="ECO:0000256" key="3">
    <source>
        <dbReference type="ARBA" id="ARBA00023274"/>
    </source>
</evidence>
<evidence type="ECO:0000256" key="2">
    <source>
        <dbReference type="ARBA" id="ARBA00022980"/>
    </source>
</evidence>
<dbReference type="Gene3D" id="3.100.10.10">
    <property type="match status" value="1"/>
</dbReference>
<feature type="region of interest" description="Disordered" evidence="5">
    <location>
        <begin position="1"/>
        <end position="53"/>
    </location>
</feature>
<evidence type="ECO:0000256" key="1">
    <source>
        <dbReference type="ARBA" id="ARBA00007320"/>
    </source>
</evidence>
<dbReference type="GO" id="GO:0003735">
    <property type="term" value="F:structural constituent of ribosome"/>
    <property type="evidence" value="ECO:0007669"/>
    <property type="project" value="InterPro"/>
</dbReference>
<dbReference type="PATRIC" id="fig|1618638.3.peg.877"/>
<dbReference type="SUPFAM" id="SSF52080">
    <property type="entry name" value="Ribosomal proteins L15p and L18e"/>
    <property type="match status" value="1"/>
</dbReference>
<keyword evidence="4" id="KW-0699">rRNA-binding</keyword>
<sequence>MSLSQHKIKAESGSQKSKKRVGRGNASGHGTYSTRGLKGQKSRSGVSNLKRLGMRQLLLKTPKKRGFTSLQEKSPIVGLDNINLAYKDGETVTVKDLFEKGLIATPKLGAKILGNGQLTVSNLTFEGTKVSKSAKEQIDKTKGKIIMKKKVNKAVKKSKKSEK</sequence>
<dbReference type="InterPro" id="IPR030878">
    <property type="entry name" value="Ribosomal_uL15"/>
</dbReference>
<evidence type="ECO:0000256" key="5">
    <source>
        <dbReference type="SAM" id="MobiDB-lite"/>
    </source>
</evidence>
<protein>
    <recommendedName>
        <fullName evidence="4">Large ribosomal subunit protein uL15</fullName>
    </recommendedName>
</protein>
<proteinExistence type="inferred from homology"/>
<dbReference type="HAMAP" id="MF_01341">
    <property type="entry name" value="Ribosomal_uL15"/>
    <property type="match status" value="1"/>
</dbReference>
<dbReference type="InterPro" id="IPR021131">
    <property type="entry name" value="Ribosomal_uL15/eL18"/>
</dbReference>
<keyword evidence="4" id="KW-0694">RNA-binding</keyword>
<dbReference type="InterPro" id="IPR005749">
    <property type="entry name" value="Ribosomal_uL15_bac-type"/>
</dbReference>
<evidence type="ECO:0000313" key="8">
    <source>
        <dbReference type="Proteomes" id="UP000034022"/>
    </source>
</evidence>
<keyword evidence="3 4" id="KW-0687">Ribonucleoprotein</keyword>
<keyword evidence="2 4" id="KW-0689">Ribosomal protein</keyword>
<evidence type="ECO:0000259" key="6">
    <source>
        <dbReference type="Pfam" id="PF00828"/>
    </source>
</evidence>
<accession>A0A0G0K3K0</accession>
<dbReference type="GO" id="GO:0006412">
    <property type="term" value="P:translation"/>
    <property type="evidence" value="ECO:0007669"/>
    <property type="project" value="UniProtKB-UniRule"/>
</dbReference>
<feature type="domain" description="Large ribosomal subunit protein uL15/eL18" evidence="6">
    <location>
        <begin position="77"/>
        <end position="145"/>
    </location>
</feature>
<dbReference type="PANTHER" id="PTHR12934:SF11">
    <property type="entry name" value="LARGE RIBOSOMAL SUBUNIT PROTEIN UL15M"/>
    <property type="match status" value="1"/>
</dbReference>
<dbReference type="GO" id="GO:0022625">
    <property type="term" value="C:cytosolic large ribosomal subunit"/>
    <property type="evidence" value="ECO:0007669"/>
    <property type="project" value="TreeGrafter"/>
</dbReference>